<feature type="region of interest" description="Disordered" evidence="1">
    <location>
        <begin position="270"/>
        <end position="298"/>
    </location>
</feature>
<evidence type="ECO:0000313" key="2">
    <source>
        <dbReference type="EMBL" id="UOO91070.1"/>
    </source>
</evidence>
<keyword evidence="3" id="KW-1185">Reference proteome</keyword>
<gene>
    <name evidence="2" type="ORF">LVJ82_08915</name>
</gene>
<dbReference type="RefSeq" id="WP_058305162.1">
    <property type="nucleotide sequence ID" value="NZ_CABKVG010000006.1"/>
</dbReference>
<name>A0ABY4E6R1_9NEIS</name>
<organism evidence="2 3">
    <name type="scientific">Vitreoscilla massiliensis</name>
    <dbReference type="NCBI Taxonomy" id="1689272"/>
    <lineage>
        <taxon>Bacteria</taxon>
        <taxon>Pseudomonadati</taxon>
        <taxon>Pseudomonadota</taxon>
        <taxon>Betaproteobacteria</taxon>
        <taxon>Neisseriales</taxon>
        <taxon>Neisseriaceae</taxon>
        <taxon>Vitreoscilla</taxon>
    </lineage>
</organism>
<dbReference type="EMBL" id="CP091511">
    <property type="protein sequence ID" value="UOO91070.1"/>
    <property type="molecule type" value="Genomic_DNA"/>
</dbReference>
<reference evidence="2 3" key="1">
    <citation type="journal article" date="2022" name="Res Sq">
        <title>Evolution of multicellular longitudinally dividing oral cavity symbionts (Neisseriaceae).</title>
        <authorList>
            <person name="Nyongesa S."/>
            <person name="Weber P."/>
            <person name="Bernet E."/>
            <person name="Pullido F."/>
            <person name="Nieckarz M."/>
            <person name="Delaby M."/>
            <person name="Nieves C."/>
            <person name="Viehboeck T."/>
            <person name="Krause N."/>
            <person name="Rivera-Millot A."/>
            <person name="Nakamura A."/>
            <person name="Vischer N."/>
            <person name="VanNieuwenhze M."/>
            <person name="Brun Y."/>
            <person name="Cava F."/>
            <person name="Bulgheresi S."/>
            <person name="Veyrier F."/>
        </authorList>
    </citation>
    <scope>NUCLEOTIDE SEQUENCE [LARGE SCALE GENOMIC DNA]</scope>
    <source>
        <strain evidence="2 3">SN4</strain>
    </source>
</reference>
<feature type="compositionally biased region" description="Polar residues" evidence="1">
    <location>
        <begin position="270"/>
        <end position="289"/>
    </location>
</feature>
<evidence type="ECO:0000256" key="1">
    <source>
        <dbReference type="SAM" id="MobiDB-lite"/>
    </source>
</evidence>
<dbReference type="Gene3D" id="1.20.1270.180">
    <property type="match status" value="1"/>
</dbReference>
<evidence type="ECO:0000313" key="3">
    <source>
        <dbReference type="Proteomes" id="UP000832011"/>
    </source>
</evidence>
<protein>
    <submittedName>
        <fullName evidence="2">Lysozyme inhibitor LprI family protein</fullName>
    </submittedName>
</protein>
<accession>A0ABY4E6R1</accession>
<sequence>MKKLALSLLLMGVLSACQPQKEEVATVACDSDVVKSTFDLGTKQQIMAKLKYLAQAQPEVYGSLNFSQIEQALDSIQFNLESIHTESKPTDTPQMCQADVVVSIPNDVVIAAQLKANELNQTFNLAAEAFQAEMAQGSNGFYQTEVKYQVSGEVDTKSPMVRSDADTKLTQFLLRLLTMGQLKTAAPSMASDVLATPDVQLDMSGGASAPQNASDPEAVIQDLAKQAQQNGYQAGISSEEIAQNQRERNRSEAQVEQMWAELPSEVQQTLDQQQSQWRNKRSQSCQQAASGGGSDAERQNILASCEAKANRERLNELKQYHVPN</sequence>
<dbReference type="PROSITE" id="PS51257">
    <property type="entry name" value="PROKAR_LIPOPROTEIN"/>
    <property type="match status" value="1"/>
</dbReference>
<dbReference type="Proteomes" id="UP000832011">
    <property type="component" value="Chromosome"/>
</dbReference>
<proteinExistence type="predicted"/>